<comment type="catalytic activity">
    <reaction evidence="1 7">
        <text>a myo-inositol phosphate + H2O = myo-inositol + phosphate</text>
        <dbReference type="Rhea" id="RHEA:24056"/>
        <dbReference type="ChEBI" id="CHEBI:15377"/>
        <dbReference type="ChEBI" id="CHEBI:17268"/>
        <dbReference type="ChEBI" id="CHEBI:43474"/>
        <dbReference type="ChEBI" id="CHEBI:84139"/>
        <dbReference type="EC" id="3.1.3.25"/>
    </reaction>
</comment>
<dbReference type="Proteomes" id="UP001163831">
    <property type="component" value="Chromosome"/>
</dbReference>
<dbReference type="InterPro" id="IPR000760">
    <property type="entry name" value="Inositol_monophosphatase-like"/>
</dbReference>
<protein>
    <recommendedName>
        <fullName evidence="7">Inositol-1-monophosphatase</fullName>
        <ecNumber evidence="7">3.1.3.25</ecNumber>
    </recommendedName>
</protein>
<accession>A0ABY6GK01</accession>
<proteinExistence type="inferred from homology"/>
<keyword evidence="4 7" id="KW-0479">Metal-binding</keyword>
<sequence>MSEAPINRQAEHHFVQDAESPPFIAQRLAFAQPIVRDAAALAMALRPAPGGPAASLKGRQDYVTEADKAVEKLISARIKALYPGDGFIGEEDGSQREGHFTWVVDPIDGTSNFARGRDRWCVSLGLLQQGRPVGGIIFAPALDEFYLGQIGVGAWMNGRPLKASPLTDGKSAMIEMGWSPFVTTEEYARRMTQFLRLGAMPRSSGSGALAAADVASGRLDAYLEIAINLWDVAAALILLTEAGAVTSDFFGEGGATRPTRFLAAAPGLAEALQRATDIPLKSAEPS</sequence>
<dbReference type="RefSeq" id="WP_319807192.1">
    <property type="nucleotide sequence ID" value="NZ_CP107052.1"/>
</dbReference>
<evidence type="ECO:0000256" key="7">
    <source>
        <dbReference type="RuleBase" id="RU364068"/>
    </source>
</evidence>
<name>A0ABY6GK01_9PROT</name>
<evidence type="ECO:0000313" key="9">
    <source>
        <dbReference type="Proteomes" id="UP001163831"/>
    </source>
</evidence>
<evidence type="ECO:0000256" key="2">
    <source>
        <dbReference type="ARBA" id="ARBA00001946"/>
    </source>
</evidence>
<comment type="cofactor">
    <cofactor evidence="2 7">
        <name>Mg(2+)</name>
        <dbReference type="ChEBI" id="CHEBI:18420"/>
    </cofactor>
</comment>
<dbReference type="PANTHER" id="PTHR20854">
    <property type="entry name" value="INOSITOL MONOPHOSPHATASE"/>
    <property type="match status" value="1"/>
</dbReference>
<dbReference type="PROSITE" id="PS00629">
    <property type="entry name" value="IMP_1"/>
    <property type="match status" value="1"/>
</dbReference>
<comment type="similarity">
    <text evidence="3 7">Belongs to the inositol monophosphatase superfamily.</text>
</comment>
<dbReference type="PANTHER" id="PTHR20854:SF4">
    <property type="entry name" value="INOSITOL-1-MONOPHOSPHATASE-RELATED"/>
    <property type="match status" value="1"/>
</dbReference>
<gene>
    <name evidence="8" type="ORF">N5W20_01600</name>
</gene>
<keyword evidence="5 7" id="KW-0378">Hydrolase</keyword>
<dbReference type="InterPro" id="IPR020550">
    <property type="entry name" value="Inositol_monophosphatase_CS"/>
</dbReference>
<dbReference type="EMBL" id="CP107052">
    <property type="protein sequence ID" value="UYH51599.1"/>
    <property type="molecule type" value="Genomic_DNA"/>
</dbReference>
<reference evidence="8" key="1">
    <citation type="submission" date="2022-10" db="EMBL/GenBank/DDBJ databases">
        <title>Candidatus Kirkpatrella diaphorinas gen. nov., sp. nov., an uncultured endosymbiont identified in a population of Diaphorina citri from Hawaii.</title>
        <authorList>
            <person name="Henry E.M."/>
            <person name="Carlson C.R."/>
            <person name="Kuo Y.-W."/>
        </authorList>
    </citation>
    <scope>NUCLEOTIDE SEQUENCE</scope>
    <source>
        <strain evidence="8">CADCRV1</strain>
    </source>
</reference>
<keyword evidence="9" id="KW-1185">Reference proteome</keyword>
<organism evidence="8 9">
    <name type="scientific">Candidatus Kirkpatrickella diaphorinae</name>
    <dbReference type="NCBI Taxonomy" id="2984322"/>
    <lineage>
        <taxon>Bacteria</taxon>
        <taxon>Pseudomonadati</taxon>
        <taxon>Pseudomonadota</taxon>
        <taxon>Alphaproteobacteria</taxon>
        <taxon>Acetobacterales</taxon>
        <taxon>Acetobacteraceae</taxon>
        <taxon>Candidatus Kirkpatrickella</taxon>
    </lineage>
</organism>
<dbReference type="EC" id="3.1.3.25" evidence="7"/>
<evidence type="ECO:0000256" key="6">
    <source>
        <dbReference type="ARBA" id="ARBA00022842"/>
    </source>
</evidence>
<dbReference type="PRINTS" id="PR00377">
    <property type="entry name" value="IMPHPHTASES"/>
</dbReference>
<dbReference type="CDD" id="cd01639">
    <property type="entry name" value="IMPase"/>
    <property type="match status" value="1"/>
</dbReference>
<evidence type="ECO:0000256" key="4">
    <source>
        <dbReference type="ARBA" id="ARBA00022723"/>
    </source>
</evidence>
<evidence type="ECO:0000313" key="8">
    <source>
        <dbReference type="EMBL" id="UYH51599.1"/>
    </source>
</evidence>
<evidence type="ECO:0000256" key="5">
    <source>
        <dbReference type="ARBA" id="ARBA00022801"/>
    </source>
</evidence>
<evidence type="ECO:0000256" key="3">
    <source>
        <dbReference type="ARBA" id="ARBA00009759"/>
    </source>
</evidence>
<dbReference type="InterPro" id="IPR033942">
    <property type="entry name" value="IMPase"/>
</dbReference>
<dbReference type="Gene3D" id="3.30.540.10">
    <property type="entry name" value="Fructose-1,6-Bisphosphatase, subunit A, domain 1"/>
    <property type="match status" value="1"/>
</dbReference>
<keyword evidence="6 7" id="KW-0460">Magnesium</keyword>
<evidence type="ECO:0000256" key="1">
    <source>
        <dbReference type="ARBA" id="ARBA00001033"/>
    </source>
</evidence>
<dbReference type="PROSITE" id="PS00630">
    <property type="entry name" value="IMP_2"/>
    <property type="match status" value="1"/>
</dbReference>
<dbReference type="Gene3D" id="3.40.190.80">
    <property type="match status" value="1"/>
</dbReference>
<dbReference type="SUPFAM" id="SSF56655">
    <property type="entry name" value="Carbohydrate phosphatase"/>
    <property type="match status" value="1"/>
</dbReference>
<dbReference type="Pfam" id="PF00459">
    <property type="entry name" value="Inositol_P"/>
    <property type="match status" value="1"/>
</dbReference>
<dbReference type="InterPro" id="IPR020583">
    <property type="entry name" value="Inositol_monoP_metal-BS"/>
</dbReference>